<dbReference type="PANTHER" id="PTHR33867">
    <property type="entry name" value="RIBOSOME MATURATION FACTOR RIMP"/>
    <property type="match status" value="1"/>
</dbReference>
<dbReference type="PATRIC" id="fig|1280952.3.peg.1735"/>
<dbReference type="InterPro" id="IPR035956">
    <property type="entry name" value="RimP_N_sf"/>
</dbReference>
<keyword evidence="2 3" id="KW-0690">Ribosome biogenesis</keyword>
<dbReference type="GO" id="GO:0005829">
    <property type="term" value="C:cytosol"/>
    <property type="evidence" value="ECO:0007669"/>
    <property type="project" value="TreeGrafter"/>
</dbReference>
<evidence type="ECO:0000256" key="1">
    <source>
        <dbReference type="ARBA" id="ARBA00022490"/>
    </source>
</evidence>
<organism evidence="7 8">
    <name type="scientific">Hyphomonas jannaschiana VP2</name>
    <dbReference type="NCBI Taxonomy" id="1280952"/>
    <lineage>
        <taxon>Bacteria</taxon>
        <taxon>Pseudomonadati</taxon>
        <taxon>Pseudomonadota</taxon>
        <taxon>Alphaproteobacteria</taxon>
        <taxon>Hyphomonadales</taxon>
        <taxon>Hyphomonadaceae</taxon>
        <taxon>Hyphomonas</taxon>
    </lineage>
</organism>
<dbReference type="SUPFAM" id="SSF74942">
    <property type="entry name" value="YhbC-like, C-terminal domain"/>
    <property type="match status" value="1"/>
</dbReference>
<evidence type="ECO:0000256" key="2">
    <source>
        <dbReference type="ARBA" id="ARBA00022517"/>
    </source>
</evidence>
<comment type="similarity">
    <text evidence="3">Belongs to the RimP family.</text>
</comment>
<gene>
    <name evidence="3" type="primary">rimP</name>
    <name evidence="7" type="ORF">HJA_08714</name>
</gene>
<evidence type="ECO:0000313" key="7">
    <source>
        <dbReference type="EMBL" id="KCZ88436.1"/>
    </source>
</evidence>
<name>A0A059FD12_9PROT</name>
<feature type="region of interest" description="Disordered" evidence="4">
    <location>
        <begin position="163"/>
        <end position="199"/>
    </location>
</feature>
<reference evidence="7 8" key="1">
    <citation type="journal article" date="2014" name="Antonie Van Leeuwenhoek">
        <title>Hyphomonas beringensis sp. nov. and Hyphomonas chukchiensis sp. nov., isolated from surface seawater of the Bering Sea and Chukchi Sea.</title>
        <authorList>
            <person name="Li C."/>
            <person name="Lai Q."/>
            <person name="Li G."/>
            <person name="Dong C."/>
            <person name="Wang J."/>
            <person name="Liao Y."/>
            <person name="Shao Z."/>
        </authorList>
    </citation>
    <scope>NUCLEOTIDE SEQUENCE [LARGE SCALE GENOMIC DNA]</scope>
    <source>
        <strain evidence="7 8">VP2</strain>
    </source>
</reference>
<dbReference type="Proteomes" id="UP000024816">
    <property type="component" value="Unassembled WGS sequence"/>
</dbReference>
<accession>A0A059FD12</accession>
<protein>
    <recommendedName>
        <fullName evidence="3">Ribosome maturation factor RimP</fullName>
    </recommendedName>
</protein>
<dbReference type="Gene3D" id="2.30.30.180">
    <property type="entry name" value="Ribosome maturation factor RimP, C-terminal domain"/>
    <property type="match status" value="1"/>
</dbReference>
<dbReference type="OrthoDB" id="9805006at2"/>
<dbReference type="InterPro" id="IPR036847">
    <property type="entry name" value="RimP_C_sf"/>
</dbReference>
<dbReference type="NCBIfam" id="NF000932">
    <property type="entry name" value="PRK00092.2-5"/>
    <property type="match status" value="1"/>
</dbReference>
<keyword evidence="8" id="KW-1185">Reference proteome</keyword>
<dbReference type="InterPro" id="IPR003728">
    <property type="entry name" value="Ribosome_maturation_RimP"/>
</dbReference>
<dbReference type="InterPro" id="IPR028989">
    <property type="entry name" value="RimP_N"/>
</dbReference>
<dbReference type="Pfam" id="PF17384">
    <property type="entry name" value="DUF150_C"/>
    <property type="match status" value="1"/>
</dbReference>
<evidence type="ECO:0000313" key="8">
    <source>
        <dbReference type="Proteomes" id="UP000024816"/>
    </source>
</evidence>
<proteinExistence type="inferred from homology"/>
<evidence type="ECO:0000259" key="6">
    <source>
        <dbReference type="Pfam" id="PF17384"/>
    </source>
</evidence>
<evidence type="ECO:0000256" key="4">
    <source>
        <dbReference type="SAM" id="MobiDB-lite"/>
    </source>
</evidence>
<dbReference type="PANTHER" id="PTHR33867:SF1">
    <property type="entry name" value="RIBOSOME MATURATION FACTOR RIMP"/>
    <property type="match status" value="1"/>
</dbReference>
<dbReference type="InterPro" id="IPR028998">
    <property type="entry name" value="RimP_C"/>
</dbReference>
<dbReference type="Gene3D" id="3.30.300.70">
    <property type="entry name" value="RimP-like superfamily, N-terminal"/>
    <property type="match status" value="1"/>
</dbReference>
<feature type="domain" description="Ribosome maturation factor RimP N-terminal" evidence="5">
    <location>
        <begin position="14"/>
        <end position="87"/>
    </location>
</feature>
<dbReference type="eggNOG" id="COG0779">
    <property type="taxonomic scope" value="Bacteria"/>
</dbReference>
<comment type="caution">
    <text evidence="7">The sequence shown here is derived from an EMBL/GenBank/DDBJ whole genome shotgun (WGS) entry which is preliminary data.</text>
</comment>
<sequence>MIALTEQERRILSLVTPVAESLGMEIVRLRIQGGRRPHLQIMAEKEGGAPTDVEDCARLSRAIGPVMEAEDPIKEAYTLEVSTPGIDRPLTREGDFGRWIGHLAKVELARPIDGRRRFTGVITAEDEDGAHIELDDEVELVAHVHEMSKASLVLTDELIEAARASGNLPPQPDEDDLGDLEIDETEDNTDSNEETGDVT</sequence>
<dbReference type="STRING" id="1280952.HJA_08714"/>
<dbReference type="EMBL" id="ARYJ01000005">
    <property type="protein sequence ID" value="KCZ88436.1"/>
    <property type="molecule type" value="Genomic_DNA"/>
</dbReference>
<feature type="domain" description="Ribosome maturation factor RimP C-terminal" evidence="6">
    <location>
        <begin position="90"/>
        <end position="153"/>
    </location>
</feature>
<dbReference type="HAMAP" id="MF_01077">
    <property type="entry name" value="RimP"/>
    <property type="match status" value="1"/>
</dbReference>
<comment type="subcellular location">
    <subcellularLocation>
        <location evidence="3">Cytoplasm</location>
    </subcellularLocation>
</comment>
<dbReference type="AlphaFoldDB" id="A0A059FD12"/>
<dbReference type="SUPFAM" id="SSF75420">
    <property type="entry name" value="YhbC-like, N-terminal domain"/>
    <property type="match status" value="1"/>
</dbReference>
<feature type="compositionally biased region" description="Acidic residues" evidence="4">
    <location>
        <begin position="172"/>
        <end position="199"/>
    </location>
</feature>
<comment type="function">
    <text evidence="3">Required for maturation of 30S ribosomal subunits.</text>
</comment>
<keyword evidence="1 3" id="KW-0963">Cytoplasm</keyword>
<evidence type="ECO:0000256" key="3">
    <source>
        <dbReference type="HAMAP-Rule" id="MF_01077"/>
    </source>
</evidence>
<evidence type="ECO:0000259" key="5">
    <source>
        <dbReference type="Pfam" id="PF02576"/>
    </source>
</evidence>
<dbReference type="GO" id="GO:0000028">
    <property type="term" value="P:ribosomal small subunit assembly"/>
    <property type="evidence" value="ECO:0007669"/>
    <property type="project" value="TreeGrafter"/>
</dbReference>
<dbReference type="CDD" id="cd01734">
    <property type="entry name" value="YlxS_C"/>
    <property type="match status" value="1"/>
</dbReference>
<dbReference type="Pfam" id="PF02576">
    <property type="entry name" value="RimP_N"/>
    <property type="match status" value="1"/>
</dbReference>
<dbReference type="GO" id="GO:0006412">
    <property type="term" value="P:translation"/>
    <property type="evidence" value="ECO:0007669"/>
    <property type="project" value="TreeGrafter"/>
</dbReference>